<dbReference type="Pfam" id="PF13404">
    <property type="entry name" value="HTH_AsnC-type"/>
    <property type="match status" value="1"/>
</dbReference>
<dbReference type="EMBL" id="JAWSTH010000003">
    <property type="protein sequence ID" value="MDW5593236.1"/>
    <property type="molecule type" value="Genomic_DNA"/>
</dbReference>
<protein>
    <submittedName>
        <fullName evidence="5">Lrp/AsnC family transcriptional regulator</fullName>
    </submittedName>
</protein>
<dbReference type="RefSeq" id="WP_318595498.1">
    <property type="nucleotide sequence ID" value="NZ_JAWSTH010000003.1"/>
</dbReference>
<dbReference type="PROSITE" id="PS50956">
    <property type="entry name" value="HTH_ASNC_2"/>
    <property type="match status" value="1"/>
</dbReference>
<reference evidence="6" key="1">
    <citation type="submission" date="2023-07" db="EMBL/GenBank/DDBJ databases">
        <title>Conexibacter stalactiti sp. nov., isolated from stalactites in a lava cave and emended description of the genus Conexibacter.</title>
        <authorList>
            <person name="Lee S.D."/>
        </authorList>
    </citation>
    <scope>NUCLEOTIDE SEQUENCE [LARGE SCALE GENOMIC DNA]</scope>
    <source>
        <strain evidence="6">KCTC 39840</strain>
    </source>
</reference>
<dbReference type="SMART" id="SM00344">
    <property type="entry name" value="HTH_ASNC"/>
    <property type="match status" value="1"/>
</dbReference>
<dbReference type="PRINTS" id="PR00033">
    <property type="entry name" value="HTHASNC"/>
</dbReference>
<evidence type="ECO:0000313" key="5">
    <source>
        <dbReference type="EMBL" id="MDW5593236.1"/>
    </source>
</evidence>
<organism evidence="5 6">
    <name type="scientific">Conexibacter stalactiti</name>
    <dbReference type="NCBI Taxonomy" id="1940611"/>
    <lineage>
        <taxon>Bacteria</taxon>
        <taxon>Bacillati</taxon>
        <taxon>Actinomycetota</taxon>
        <taxon>Thermoleophilia</taxon>
        <taxon>Solirubrobacterales</taxon>
        <taxon>Conexibacteraceae</taxon>
        <taxon>Conexibacter</taxon>
    </lineage>
</organism>
<name>A0ABU4HIV4_9ACTN</name>
<dbReference type="SUPFAM" id="SSF46785">
    <property type="entry name" value="Winged helix' DNA-binding domain"/>
    <property type="match status" value="1"/>
</dbReference>
<keyword evidence="1" id="KW-0805">Transcription regulation</keyword>
<dbReference type="InterPro" id="IPR000485">
    <property type="entry name" value="AsnC-type_HTH_dom"/>
</dbReference>
<gene>
    <name evidence="5" type="ORF">R7226_02730</name>
</gene>
<keyword evidence="3" id="KW-0804">Transcription</keyword>
<evidence type="ECO:0000256" key="2">
    <source>
        <dbReference type="ARBA" id="ARBA00023125"/>
    </source>
</evidence>
<evidence type="ECO:0000256" key="3">
    <source>
        <dbReference type="ARBA" id="ARBA00023163"/>
    </source>
</evidence>
<evidence type="ECO:0000256" key="1">
    <source>
        <dbReference type="ARBA" id="ARBA00023015"/>
    </source>
</evidence>
<dbReference type="InterPro" id="IPR036390">
    <property type="entry name" value="WH_DNA-bd_sf"/>
</dbReference>
<dbReference type="InterPro" id="IPR036388">
    <property type="entry name" value="WH-like_DNA-bd_sf"/>
</dbReference>
<keyword evidence="2" id="KW-0238">DNA-binding</keyword>
<keyword evidence="6" id="KW-1185">Reference proteome</keyword>
<dbReference type="SUPFAM" id="SSF54909">
    <property type="entry name" value="Dimeric alpha+beta barrel"/>
    <property type="match status" value="1"/>
</dbReference>
<evidence type="ECO:0000313" key="6">
    <source>
        <dbReference type="Proteomes" id="UP001284601"/>
    </source>
</evidence>
<dbReference type="InterPro" id="IPR019887">
    <property type="entry name" value="Tscrpt_reg_AsnC/Lrp_C"/>
</dbReference>
<sequence length="158" mass="17486">MGTPRRPRAQVTLDATDKTILRALQRDGRMSYAQLGPQVGLSAPAARQRVQRLIDLEVLRVVGVTDPLALGLPLMAMLGIRADGDLRAVADRVSELNEVIYVVLTSGVYDLLVEVVCREPHELLDLVEDAIKPIDGVRGVESLVYLDIHTHRFDWDVP</sequence>
<feature type="domain" description="HTH asnC-type" evidence="4">
    <location>
        <begin position="13"/>
        <end position="73"/>
    </location>
</feature>
<dbReference type="Gene3D" id="3.30.70.920">
    <property type="match status" value="1"/>
</dbReference>
<dbReference type="Pfam" id="PF01037">
    <property type="entry name" value="AsnC_trans_reg"/>
    <property type="match status" value="1"/>
</dbReference>
<dbReference type="InterPro" id="IPR011008">
    <property type="entry name" value="Dimeric_a/b-barrel"/>
</dbReference>
<accession>A0ABU4HIV4</accession>
<comment type="caution">
    <text evidence="5">The sequence shown here is derived from an EMBL/GenBank/DDBJ whole genome shotgun (WGS) entry which is preliminary data.</text>
</comment>
<dbReference type="Proteomes" id="UP001284601">
    <property type="component" value="Unassembled WGS sequence"/>
</dbReference>
<dbReference type="InterPro" id="IPR019888">
    <property type="entry name" value="Tscrpt_reg_AsnC-like"/>
</dbReference>
<evidence type="ECO:0000259" key="4">
    <source>
        <dbReference type="PROSITE" id="PS50956"/>
    </source>
</evidence>
<dbReference type="PANTHER" id="PTHR30154">
    <property type="entry name" value="LEUCINE-RESPONSIVE REGULATORY PROTEIN"/>
    <property type="match status" value="1"/>
</dbReference>
<dbReference type="PANTHER" id="PTHR30154:SF34">
    <property type="entry name" value="TRANSCRIPTIONAL REGULATOR AZLB"/>
    <property type="match status" value="1"/>
</dbReference>
<dbReference type="Gene3D" id="1.10.10.10">
    <property type="entry name" value="Winged helix-like DNA-binding domain superfamily/Winged helix DNA-binding domain"/>
    <property type="match status" value="1"/>
</dbReference>
<proteinExistence type="predicted"/>